<feature type="domain" description="Gfo/Idh/MocA-like oxidoreductase N-terminal" evidence="1">
    <location>
        <begin position="10"/>
        <end position="125"/>
    </location>
</feature>
<keyword evidence="3" id="KW-0560">Oxidoreductase</keyword>
<dbReference type="eggNOG" id="COG0673">
    <property type="taxonomic scope" value="Bacteria"/>
</dbReference>
<dbReference type="HOGENOM" id="CLU_023194_19_1_0"/>
<gene>
    <name evidence="3" type="ORF">NIDE2257</name>
</gene>
<dbReference type="Gene3D" id="3.30.360.10">
    <property type="entry name" value="Dihydrodipicolinate Reductase, domain 2"/>
    <property type="match status" value="1"/>
</dbReference>
<dbReference type="KEGG" id="nde:NIDE2257"/>
<evidence type="ECO:0000313" key="4">
    <source>
        <dbReference type="Proteomes" id="UP000001660"/>
    </source>
</evidence>
<dbReference type="InterPro" id="IPR000683">
    <property type="entry name" value="Gfo/Idh/MocA-like_OxRdtase_N"/>
</dbReference>
<dbReference type="SUPFAM" id="SSF55347">
    <property type="entry name" value="Glyceraldehyde-3-phosphate dehydrogenase-like, C-terminal domain"/>
    <property type="match status" value="1"/>
</dbReference>
<dbReference type="OrthoDB" id="9815825at2"/>
<dbReference type="STRING" id="330214.NIDE2257"/>
<dbReference type="Gene3D" id="3.40.50.720">
    <property type="entry name" value="NAD(P)-binding Rossmann-like Domain"/>
    <property type="match status" value="1"/>
</dbReference>
<keyword evidence="4" id="KW-1185">Reference proteome</keyword>
<dbReference type="Pfam" id="PF22725">
    <property type="entry name" value="GFO_IDH_MocA_C3"/>
    <property type="match status" value="1"/>
</dbReference>
<reference evidence="3 4" key="1">
    <citation type="journal article" date="2010" name="Proc. Natl. Acad. Sci. U.S.A.">
        <title>A Nitrospira metagenome illuminates the physiology and evolution of globally important nitrite-oxidizing bacteria.</title>
        <authorList>
            <person name="Lucker S."/>
            <person name="Wagner M."/>
            <person name="Maixner F."/>
            <person name="Pelletier E."/>
            <person name="Koch H."/>
            <person name="Vacherie B."/>
            <person name="Rattei T."/>
            <person name="Sinninghe Damste J."/>
            <person name="Spieck E."/>
            <person name="Le Paslier D."/>
            <person name="Daims H."/>
        </authorList>
    </citation>
    <scope>NUCLEOTIDE SEQUENCE [LARGE SCALE GENOMIC DNA]</scope>
</reference>
<dbReference type="GO" id="GO:0000166">
    <property type="term" value="F:nucleotide binding"/>
    <property type="evidence" value="ECO:0007669"/>
    <property type="project" value="InterPro"/>
</dbReference>
<dbReference type="PANTHER" id="PTHR43377:SF1">
    <property type="entry name" value="BILIVERDIN REDUCTASE A"/>
    <property type="match status" value="1"/>
</dbReference>
<dbReference type="InterPro" id="IPR036291">
    <property type="entry name" value="NAD(P)-bd_dom_sf"/>
</dbReference>
<protein>
    <submittedName>
        <fullName evidence="3">Putative Oxidoreductase, GFO/IDH/MOCA family</fullName>
        <ecNumber evidence="3">1.-.-.-</ecNumber>
    </submittedName>
</protein>
<dbReference type="EC" id="1.-.-.-" evidence="3"/>
<dbReference type="SUPFAM" id="SSF51735">
    <property type="entry name" value="NAD(P)-binding Rossmann-fold domains"/>
    <property type="match status" value="1"/>
</dbReference>
<evidence type="ECO:0000313" key="3">
    <source>
        <dbReference type="EMBL" id="CBK41972.1"/>
    </source>
</evidence>
<proteinExistence type="predicted"/>
<dbReference type="EMBL" id="FP929003">
    <property type="protein sequence ID" value="CBK41972.1"/>
    <property type="molecule type" value="Genomic_DNA"/>
</dbReference>
<organism evidence="3 4">
    <name type="scientific">Nitrospira defluvii</name>
    <dbReference type="NCBI Taxonomy" id="330214"/>
    <lineage>
        <taxon>Bacteria</taxon>
        <taxon>Pseudomonadati</taxon>
        <taxon>Nitrospirota</taxon>
        <taxon>Nitrospiria</taxon>
        <taxon>Nitrospirales</taxon>
        <taxon>Nitrospiraceae</taxon>
        <taxon>Nitrospira</taxon>
    </lineage>
</organism>
<name>D8PFD5_9BACT</name>
<sequence>MSHQPDVPLGIGLIGVGHHGSRYAKHLLQDLPEARLAAVSRRRTAGGNGLASAPAVPCYHDYHELIADPQVAAVVVVTPPELNREICLAVVQAQKALLVEKPLAISATDARVIAQAALRSGQITMTAQTLRFDAAVGVLRERQAQIGALQYLSLASRMEPHGMSEDGRGFGGRGCLLETGIHLLDLARVLTGDEIHTVSCEMDVVPPGGAERRVLGRLTTHSGLVCLVDVSRVSSGRVGRVELIGSEGQLSADWCGQQVAQISARHGAGNWSSIAEPTVLGTLRAFVRSVRTGLPPPVTIEDGKRAVEIAEACYASARQGGRVVPVEYE</sequence>
<dbReference type="AlphaFoldDB" id="D8PFD5"/>
<accession>D8PFD5</accession>
<evidence type="ECO:0000259" key="2">
    <source>
        <dbReference type="Pfam" id="PF22725"/>
    </source>
</evidence>
<evidence type="ECO:0000259" key="1">
    <source>
        <dbReference type="Pfam" id="PF01408"/>
    </source>
</evidence>
<dbReference type="Proteomes" id="UP000001660">
    <property type="component" value="Chromosome"/>
</dbReference>
<dbReference type="Pfam" id="PF01408">
    <property type="entry name" value="GFO_IDH_MocA"/>
    <property type="match status" value="1"/>
</dbReference>
<dbReference type="InterPro" id="IPR055170">
    <property type="entry name" value="GFO_IDH_MocA-like_dom"/>
</dbReference>
<feature type="domain" description="GFO/IDH/MocA-like oxidoreductase" evidence="2">
    <location>
        <begin position="171"/>
        <end position="250"/>
    </location>
</feature>
<dbReference type="InterPro" id="IPR051450">
    <property type="entry name" value="Gfo/Idh/MocA_Oxidoreductases"/>
</dbReference>
<dbReference type="PANTHER" id="PTHR43377">
    <property type="entry name" value="BILIVERDIN REDUCTASE A"/>
    <property type="match status" value="1"/>
</dbReference>
<dbReference type="GO" id="GO:0016491">
    <property type="term" value="F:oxidoreductase activity"/>
    <property type="evidence" value="ECO:0007669"/>
    <property type="project" value="UniProtKB-KW"/>
</dbReference>